<protein>
    <submittedName>
        <fullName evidence="2">Uncharacterized protein</fullName>
    </submittedName>
</protein>
<gene>
    <name evidence="2" type="ORF">GSTUAT00000824001</name>
</gene>
<keyword evidence="1" id="KW-1133">Transmembrane helix</keyword>
<dbReference type="Proteomes" id="UP001412239">
    <property type="component" value="Unassembled WGS sequence"/>
</dbReference>
<keyword evidence="3" id="KW-1185">Reference proteome</keyword>
<organism evidence="2 3">
    <name type="scientific">Tuber aestivum</name>
    <name type="common">summer truffle</name>
    <dbReference type="NCBI Taxonomy" id="59557"/>
    <lineage>
        <taxon>Eukaryota</taxon>
        <taxon>Fungi</taxon>
        <taxon>Dikarya</taxon>
        <taxon>Ascomycota</taxon>
        <taxon>Pezizomycotina</taxon>
        <taxon>Pezizomycetes</taxon>
        <taxon>Pezizales</taxon>
        <taxon>Tuberaceae</taxon>
        <taxon>Tuber</taxon>
    </lineage>
</organism>
<evidence type="ECO:0000313" key="2">
    <source>
        <dbReference type="EMBL" id="CUS15084.1"/>
    </source>
</evidence>
<reference evidence="2" key="1">
    <citation type="submission" date="2015-10" db="EMBL/GenBank/DDBJ databases">
        <authorList>
            <person name="Regsiter A."/>
            <person name="william w."/>
        </authorList>
    </citation>
    <scope>NUCLEOTIDE SEQUENCE</scope>
    <source>
        <strain evidence="2">Montdore</strain>
    </source>
</reference>
<evidence type="ECO:0000313" key="3">
    <source>
        <dbReference type="Proteomes" id="UP001412239"/>
    </source>
</evidence>
<keyword evidence="1" id="KW-0472">Membrane</keyword>
<feature type="transmembrane region" description="Helical" evidence="1">
    <location>
        <begin position="169"/>
        <end position="187"/>
    </location>
</feature>
<accession>A0A292Q6P9</accession>
<sequence length="188" mass="20977">MLRPSEKSDCLAPQPVHPHPLRCAPLFMGAGHGYNLSNPEQKQEGSVTEEVGQQQIPGDNSHLVNSGGLHDRVMAFGTELTKFTQIYGEAIGDLSSRMETNTAENHEKLQSGLQALESDILVKYWGLKSDVTMVKLDMLAKYLELKAEIRNSGSDMGEKYSDIKAQLDVLWMFFGCVLVCVLVWFFVR</sequence>
<keyword evidence="1" id="KW-0812">Transmembrane</keyword>
<proteinExistence type="predicted"/>
<dbReference type="AlphaFoldDB" id="A0A292Q6P9"/>
<dbReference type="EMBL" id="LN890951">
    <property type="protein sequence ID" value="CUS15084.1"/>
    <property type="molecule type" value="Genomic_DNA"/>
</dbReference>
<evidence type="ECO:0000256" key="1">
    <source>
        <dbReference type="SAM" id="Phobius"/>
    </source>
</evidence>
<name>A0A292Q6P9_9PEZI</name>